<dbReference type="Proteomes" id="UP000290289">
    <property type="component" value="Chromosome 11"/>
</dbReference>
<protein>
    <submittedName>
        <fullName evidence="1">Uncharacterized protein</fullName>
    </submittedName>
</protein>
<evidence type="ECO:0000313" key="1">
    <source>
        <dbReference type="EMBL" id="RXH84036.1"/>
    </source>
</evidence>
<proteinExistence type="predicted"/>
<dbReference type="EMBL" id="RDQH01000337">
    <property type="protein sequence ID" value="RXH84036.1"/>
    <property type="molecule type" value="Genomic_DNA"/>
</dbReference>
<dbReference type="AlphaFoldDB" id="A0A498IL12"/>
<accession>A0A498IL12</accession>
<name>A0A498IL12_MALDO</name>
<evidence type="ECO:0000313" key="2">
    <source>
        <dbReference type="Proteomes" id="UP000290289"/>
    </source>
</evidence>
<keyword evidence="2" id="KW-1185">Reference proteome</keyword>
<reference evidence="1 2" key="1">
    <citation type="submission" date="2018-10" db="EMBL/GenBank/DDBJ databases">
        <title>A high-quality apple genome assembly.</title>
        <authorList>
            <person name="Hu J."/>
        </authorList>
    </citation>
    <scope>NUCLEOTIDE SEQUENCE [LARGE SCALE GENOMIC DNA]</scope>
    <source>
        <strain evidence="2">cv. HFTH1</strain>
        <tissue evidence="1">Young leaf</tissue>
    </source>
</reference>
<comment type="caution">
    <text evidence="1">The sequence shown here is derived from an EMBL/GenBank/DDBJ whole genome shotgun (WGS) entry which is preliminary data.</text>
</comment>
<gene>
    <name evidence="1" type="ORF">DVH24_026935</name>
</gene>
<sequence>MNTITLYALDTVPPELVVPDEVQSSVSRLLKEQGLRCDASERIQPSLEFDMLCSLFCLLVLINAQPDAKDFKRCSRIMHMSNSNNSISEVDWTRLSTCFYLGHAKIFLIASFGPHHVLISAIEPTIYSVQEQQLSCRQAKHNAYI</sequence>
<organism evidence="1 2">
    <name type="scientific">Malus domestica</name>
    <name type="common">Apple</name>
    <name type="synonym">Pyrus malus</name>
    <dbReference type="NCBI Taxonomy" id="3750"/>
    <lineage>
        <taxon>Eukaryota</taxon>
        <taxon>Viridiplantae</taxon>
        <taxon>Streptophyta</taxon>
        <taxon>Embryophyta</taxon>
        <taxon>Tracheophyta</taxon>
        <taxon>Spermatophyta</taxon>
        <taxon>Magnoliopsida</taxon>
        <taxon>eudicotyledons</taxon>
        <taxon>Gunneridae</taxon>
        <taxon>Pentapetalae</taxon>
        <taxon>rosids</taxon>
        <taxon>fabids</taxon>
        <taxon>Rosales</taxon>
        <taxon>Rosaceae</taxon>
        <taxon>Amygdaloideae</taxon>
        <taxon>Maleae</taxon>
        <taxon>Malus</taxon>
    </lineage>
</organism>